<feature type="transmembrane region" description="Helical" evidence="1">
    <location>
        <begin position="259"/>
        <end position="277"/>
    </location>
</feature>
<feature type="transmembrane region" description="Helical" evidence="1">
    <location>
        <begin position="34"/>
        <end position="57"/>
    </location>
</feature>
<accession>A0ABS1LN37</accession>
<name>A0ABS1LN37_9MICO</name>
<keyword evidence="3" id="KW-1185">Reference proteome</keyword>
<feature type="transmembrane region" description="Helical" evidence="1">
    <location>
        <begin position="197"/>
        <end position="222"/>
    </location>
</feature>
<keyword evidence="1" id="KW-0812">Transmembrane</keyword>
<dbReference type="PANTHER" id="PTHR34821">
    <property type="entry name" value="INNER MEMBRANE PROTEIN YDCZ"/>
    <property type="match status" value="1"/>
</dbReference>
<evidence type="ECO:0000256" key="1">
    <source>
        <dbReference type="SAM" id="Phobius"/>
    </source>
</evidence>
<evidence type="ECO:0000313" key="2">
    <source>
        <dbReference type="EMBL" id="MBL0887666.1"/>
    </source>
</evidence>
<gene>
    <name evidence="2" type="ORF">HGK34_15510</name>
</gene>
<keyword evidence="1" id="KW-0472">Membrane</keyword>
<evidence type="ECO:0000313" key="3">
    <source>
        <dbReference type="Proteomes" id="UP000675409"/>
    </source>
</evidence>
<reference evidence="2 3" key="1">
    <citation type="journal article" date="2021" name="Arch. Microbiol.">
        <title>Myceligenerans indicum sp. nov., an actinobacterium isolated from mangrove sediment of Sundarbans, India.</title>
        <authorList>
            <person name="Asha K."/>
            <person name="Bhadury P."/>
        </authorList>
    </citation>
    <scope>NUCLEOTIDE SEQUENCE [LARGE SCALE GENOMIC DNA]</scope>
    <source>
        <strain evidence="2 3">I2</strain>
    </source>
</reference>
<organism evidence="2 3">
    <name type="scientific">Myceligenerans indicum</name>
    <dbReference type="NCBI Taxonomy" id="2593663"/>
    <lineage>
        <taxon>Bacteria</taxon>
        <taxon>Bacillati</taxon>
        <taxon>Actinomycetota</taxon>
        <taxon>Actinomycetes</taxon>
        <taxon>Micrococcales</taxon>
        <taxon>Promicromonosporaceae</taxon>
        <taxon>Myceligenerans</taxon>
    </lineage>
</organism>
<sequence>MSLTVPVALAVLAGAGLATQSRVNGTLADHVGSGYLAAVISFGSGLLWLSIALLFSRRGRAGLRRIARALREPAGQDGGLRLWQCLGGAAGGFFVASQGLAVGTLGVAVFIVAFVTGQSVGSIVVDRIGLGPGGVRLVTLPRAVGPLLTVVAVATAVSGDVGSPSALALTVLPLLAGAGSAWQQAVNGRVRAAAEDVLAATFVNFLVGTAALVLALGVSMLFDGVPHGALPANPLLYTGGAIGIGFIAVGVAVVHRVGVLLLSLSMIAGQVVGALVLDAALPDAAPPSTLTYVGAALTLLAVAIPLTAERRATPSRRTPEHRDDGERGT</sequence>
<proteinExistence type="predicted"/>
<dbReference type="Proteomes" id="UP000675409">
    <property type="component" value="Unassembled WGS sequence"/>
</dbReference>
<dbReference type="InterPro" id="IPR006750">
    <property type="entry name" value="YdcZ"/>
</dbReference>
<feature type="transmembrane region" description="Helical" evidence="1">
    <location>
        <begin position="234"/>
        <end position="254"/>
    </location>
</feature>
<dbReference type="Pfam" id="PF04657">
    <property type="entry name" value="DMT_YdcZ"/>
    <property type="match status" value="2"/>
</dbReference>
<comment type="caution">
    <text evidence="2">The sequence shown here is derived from an EMBL/GenBank/DDBJ whole genome shotgun (WGS) entry which is preliminary data.</text>
</comment>
<keyword evidence="1" id="KW-1133">Transmembrane helix</keyword>
<dbReference type="EMBL" id="JABBYC010000033">
    <property type="protein sequence ID" value="MBL0887666.1"/>
    <property type="molecule type" value="Genomic_DNA"/>
</dbReference>
<feature type="transmembrane region" description="Helical" evidence="1">
    <location>
        <begin position="165"/>
        <end position="185"/>
    </location>
</feature>
<feature type="transmembrane region" description="Helical" evidence="1">
    <location>
        <begin position="102"/>
        <end position="125"/>
    </location>
</feature>
<protein>
    <submittedName>
        <fullName evidence="2">DMT family transporter</fullName>
    </submittedName>
</protein>
<feature type="transmembrane region" description="Helical" evidence="1">
    <location>
        <begin position="289"/>
        <end position="308"/>
    </location>
</feature>
<dbReference type="PANTHER" id="PTHR34821:SF2">
    <property type="entry name" value="INNER MEMBRANE PROTEIN YDCZ"/>
    <property type="match status" value="1"/>
</dbReference>